<protein>
    <recommendedName>
        <fullName evidence="4 5">Large ribosomal subunit protein uL29</fullName>
    </recommendedName>
</protein>
<evidence type="ECO:0000256" key="3">
    <source>
        <dbReference type="ARBA" id="ARBA00023274"/>
    </source>
</evidence>
<sequence length="67" mass="7804">MDIVEIESKASKELHEILLSLRKEFVNLAFQKKLGQCNNFSRFSLIRKSIARSLTVLNRRKREGKNA</sequence>
<evidence type="ECO:0000256" key="4">
    <source>
        <dbReference type="ARBA" id="ARBA00035204"/>
    </source>
</evidence>
<dbReference type="AlphaFoldDB" id="A0A3B0IYW5"/>
<evidence type="ECO:0000256" key="5">
    <source>
        <dbReference type="HAMAP-Rule" id="MF_00374"/>
    </source>
</evidence>
<organism evidence="6">
    <name type="scientific">Wolbachia endosymbiont of Aleurodicus dispersus</name>
    <dbReference type="NCBI Taxonomy" id="1288877"/>
    <lineage>
        <taxon>Bacteria</taxon>
        <taxon>Pseudomonadati</taxon>
        <taxon>Pseudomonadota</taxon>
        <taxon>Alphaproteobacteria</taxon>
        <taxon>Rickettsiales</taxon>
        <taxon>Anaplasmataceae</taxon>
        <taxon>Wolbachieae</taxon>
        <taxon>Wolbachia</taxon>
    </lineage>
</organism>
<proteinExistence type="inferred from homology"/>
<dbReference type="HAMAP" id="MF_00374">
    <property type="entry name" value="Ribosomal_uL29"/>
    <property type="match status" value="1"/>
</dbReference>
<name>A0A3B0IYW5_9RICK</name>
<dbReference type="CDD" id="cd00427">
    <property type="entry name" value="Ribosomal_L29_HIP"/>
    <property type="match status" value="1"/>
</dbReference>
<reference evidence="6" key="1">
    <citation type="submission" date="2018-04" db="EMBL/GenBank/DDBJ databases">
        <authorList>
            <person name="Go L.Y."/>
            <person name="Mitchell J.A."/>
        </authorList>
    </citation>
    <scope>NUCLEOTIDE SEQUENCE</scope>
    <source>
        <strain evidence="6">WBAD</strain>
    </source>
</reference>
<dbReference type="GO" id="GO:0006412">
    <property type="term" value="P:translation"/>
    <property type="evidence" value="ECO:0007669"/>
    <property type="project" value="UniProtKB-UniRule"/>
</dbReference>
<evidence type="ECO:0000313" key="6">
    <source>
        <dbReference type="EMBL" id="SPP32946.1"/>
    </source>
</evidence>
<comment type="similarity">
    <text evidence="1 5">Belongs to the universal ribosomal protein uL29 family.</text>
</comment>
<dbReference type="Gene3D" id="1.10.287.310">
    <property type="match status" value="1"/>
</dbReference>
<keyword evidence="3 5" id="KW-0687">Ribonucleoprotein</keyword>
<accession>A0A3B0IYW5</accession>
<dbReference type="EMBL" id="OUNE01000063">
    <property type="protein sequence ID" value="SPP32946.1"/>
    <property type="molecule type" value="Genomic_DNA"/>
</dbReference>
<evidence type="ECO:0000256" key="1">
    <source>
        <dbReference type="ARBA" id="ARBA00009254"/>
    </source>
</evidence>
<dbReference type="Pfam" id="PF00831">
    <property type="entry name" value="Ribosomal_L29"/>
    <property type="match status" value="1"/>
</dbReference>
<dbReference type="GO" id="GO:0005840">
    <property type="term" value="C:ribosome"/>
    <property type="evidence" value="ECO:0007669"/>
    <property type="project" value="UniProtKB-KW"/>
</dbReference>
<dbReference type="InterPro" id="IPR036049">
    <property type="entry name" value="Ribosomal_uL29_sf"/>
</dbReference>
<gene>
    <name evidence="5 6" type="primary">rpmC</name>
    <name evidence="6" type="ORF">WBAD_0376</name>
</gene>
<dbReference type="NCBIfam" id="TIGR00012">
    <property type="entry name" value="L29"/>
    <property type="match status" value="1"/>
</dbReference>
<dbReference type="GO" id="GO:0003735">
    <property type="term" value="F:structural constituent of ribosome"/>
    <property type="evidence" value="ECO:0007669"/>
    <property type="project" value="InterPro"/>
</dbReference>
<evidence type="ECO:0000256" key="2">
    <source>
        <dbReference type="ARBA" id="ARBA00022980"/>
    </source>
</evidence>
<dbReference type="InterPro" id="IPR001854">
    <property type="entry name" value="Ribosomal_uL29"/>
</dbReference>
<dbReference type="GO" id="GO:1990904">
    <property type="term" value="C:ribonucleoprotein complex"/>
    <property type="evidence" value="ECO:0007669"/>
    <property type="project" value="UniProtKB-KW"/>
</dbReference>
<dbReference type="SUPFAM" id="SSF46561">
    <property type="entry name" value="Ribosomal protein L29 (L29p)"/>
    <property type="match status" value="1"/>
</dbReference>
<keyword evidence="2 5" id="KW-0689">Ribosomal protein</keyword>